<proteinExistence type="predicted"/>
<dbReference type="InterPro" id="IPR000504">
    <property type="entry name" value="RRM_dom"/>
</dbReference>
<dbReference type="EMBL" id="OU503042">
    <property type="protein sequence ID" value="CAI9764664.1"/>
    <property type="molecule type" value="Genomic_DNA"/>
</dbReference>
<dbReference type="AlphaFoldDB" id="A0AAD2DSG8"/>
<keyword evidence="1 2" id="KW-0694">RNA-binding</keyword>
<reference evidence="4" key="1">
    <citation type="submission" date="2023-05" db="EMBL/GenBank/DDBJ databases">
        <authorList>
            <person name="Huff M."/>
        </authorList>
    </citation>
    <scope>NUCLEOTIDE SEQUENCE</scope>
</reference>
<gene>
    <name evidence="4" type="ORF">FPE_LOCUS12094</name>
</gene>
<dbReference type="Proteomes" id="UP000834106">
    <property type="component" value="Chromosome 7"/>
</dbReference>
<dbReference type="Pfam" id="PF00076">
    <property type="entry name" value="RRM_1"/>
    <property type="match status" value="1"/>
</dbReference>
<dbReference type="GO" id="GO:0009535">
    <property type="term" value="C:chloroplast thylakoid membrane"/>
    <property type="evidence" value="ECO:0007669"/>
    <property type="project" value="TreeGrafter"/>
</dbReference>
<sequence>MATTSSSSSLLFTSFLQKSTNSSKTHPSELNFRSLKQKILPLKFTHKLPVTVNPRRLNAVAEDTSVSTADPSIDSARRLYVGNIPRTVTNDELRKIVEDHGAVEKAEVMYDKYSGRSRRCLKGRRFGSIKHRIIRRDSVYATRTWKLFL</sequence>
<dbReference type="GO" id="GO:1901259">
    <property type="term" value="P:chloroplast rRNA processing"/>
    <property type="evidence" value="ECO:0007669"/>
    <property type="project" value="TreeGrafter"/>
</dbReference>
<dbReference type="SUPFAM" id="SSF54928">
    <property type="entry name" value="RNA-binding domain, RBD"/>
    <property type="match status" value="1"/>
</dbReference>
<evidence type="ECO:0000256" key="2">
    <source>
        <dbReference type="PROSITE-ProRule" id="PRU00176"/>
    </source>
</evidence>
<dbReference type="InterPro" id="IPR035979">
    <property type="entry name" value="RBD_domain_sf"/>
</dbReference>
<dbReference type="PANTHER" id="PTHR48025">
    <property type="entry name" value="OS02G0815200 PROTEIN"/>
    <property type="match status" value="1"/>
</dbReference>
<dbReference type="SMART" id="SM00360">
    <property type="entry name" value="RRM"/>
    <property type="match status" value="1"/>
</dbReference>
<evidence type="ECO:0000313" key="4">
    <source>
        <dbReference type="EMBL" id="CAI9764664.1"/>
    </source>
</evidence>
<organism evidence="4 5">
    <name type="scientific">Fraxinus pennsylvanica</name>
    <dbReference type="NCBI Taxonomy" id="56036"/>
    <lineage>
        <taxon>Eukaryota</taxon>
        <taxon>Viridiplantae</taxon>
        <taxon>Streptophyta</taxon>
        <taxon>Embryophyta</taxon>
        <taxon>Tracheophyta</taxon>
        <taxon>Spermatophyta</taxon>
        <taxon>Magnoliopsida</taxon>
        <taxon>eudicotyledons</taxon>
        <taxon>Gunneridae</taxon>
        <taxon>Pentapetalae</taxon>
        <taxon>asterids</taxon>
        <taxon>lamiids</taxon>
        <taxon>Lamiales</taxon>
        <taxon>Oleaceae</taxon>
        <taxon>Oleeae</taxon>
        <taxon>Fraxinus</taxon>
    </lineage>
</organism>
<keyword evidence="5" id="KW-1185">Reference proteome</keyword>
<evidence type="ECO:0000313" key="5">
    <source>
        <dbReference type="Proteomes" id="UP000834106"/>
    </source>
</evidence>
<evidence type="ECO:0000256" key="1">
    <source>
        <dbReference type="ARBA" id="ARBA00022884"/>
    </source>
</evidence>
<dbReference type="GO" id="GO:0003729">
    <property type="term" value="F:mRNA binding"/>
    <property type="evidence" value="ECO:0007669"/>
    <property type="project" value="TreeGrafter"/>
</dbReference>
<protein>
    <recommendedName>
        <fullName evidence="3">RRM domain-containing protein</fullName>
    </recommendedName>
</protein>
<dbReference type="PANTHER" id="PTHR48025:SF4">
    <property type="entry name" value="SMALL RIBOSOMAL SUBUNIT PROTEIN CS22"/>
    <property type="match status" value="1"/>
</dbReference>
<accession>A0AAD2DSG8</accession>
<feature type="domain" description="RRM" evidence="3">
    <location>
        <begin position="77"/>
        <end position="118"/>
    </location>
</feature>
<dbReference type="InterPro" id="IPR012677">
    <property type="entry name" value="Nucleotide-bd_a/b_plait_sf"/>
</dbReference>
<dbReference type="PROSITE" id="PS50102">
    <property type="entry name" value="RRM"/>
    <property type="match status" value="1"/>
</dbReference>
<evidence type="ECO:0000259" key="3">
    <source>
        <dbReference type="PROSITE" id="PS50102"/>
    </source>
</evidence>
<name>A0AAD2DSG8_9LAMI</name>
<dbReference type="InterPro" id="IPR050502">
    <property type="entry name" value="Euk_RNA-bind_prot"/>
</dbReference>
<dbReference type="Gene3D" id="3.30.70.330">
    <property type="match status" value="1"/>
</dbReference>